<dbReference type="InterPro" id="IPR036291">
    <property type="entry name" value="NAD(P)-bd_dom_sf"/>
</dbReference>
<dbReference type="RefSeq" id="WP_211421724.1">
    <property type="nucleotide sequence ID" value="NZ_CP072642.1"/>
</dbReference>
<feature type="binding site" evidence="7">
    <location>
        <position position="146"/>
    </location>
    <ligand>
        <name>sn-glycerol 3-phosphate</name>
        <dbReference type="ChEBI" id="CHEBI:57597"/>
    </ligand>
</feature>
<dbReference type="PRINTS" id="PR00077">
    <property type="entry name" value="GPDHDRGNASE"/>
</dbReference>
<dbReference type="PIRSF" id="PIRSF000114">
    <property type="entry name" value="Glycerol-3-P_dh"/>
    <property type="match status" value="1"/>
</dbReference>
<feature type="binding site" evidence="7">
    <location>
        <position position="264"/>
    </location>
    <ligand>
        <name>sn-glycerol 3-phosphate</name>
        <dbReference type="ChEBI" id="CHEBI:57597"/>
    </ligand>
</feature>
<dbReference type="HAMAP" id="MF_00394">
    <property type="entry name" value="NAD_Glyc3P_dehydrog"/>
    <property type="match status" value="1"/>
</dbReference>
<keyword evidence="7" id="KW-0547">Nucleotide-binding</keyword>
<keyword evidence="6 7" id="KW-1208">Phospholipid metabolism</keyword>
<dbReference type="EMBL" id="CP072642">
    <property type="protein sequence ID" value="QUV93333.1"/>
    <property type="molecule type" value="Genomic_DNA"/>
</dbReference>
<feature type="binding site" evidence="7">
    <location>
        <position position="150"/>
    </location>
    <ligand>
        <name>NADPH</name>
        <dbReference type="ChEBI" id="CHEBI:57783"/>
    </ligand>
</feature>
<feature type="binding site" evidence="7">
    <location>
        <position position="201"/>
    </location>
    <ligand>
        <name>sn-glycerol 3-phosphate</name>
        <dbReference type="ChEBI" id="CHEBI:57597"/>
    </ligand>
</feature>
<dbReference type="PANTHER" id="PTHR11728">
    <property type="entry name" value="GLYCEROL-3-PHOSPHATE DEHYDROGENASE"/>
    <property type="match status" value="1"/>
</dbReference>
<feature type="binding site" evidence="7">
    <location>
        <position position="291"/>
    </location>
    <ligand>
        <name>NADPH</name>
        <dbReference type="ChEBI" id="CHEBI:57783"/>
    </ligand>
</feature>
<proteinExistence type="inferred from homology"/>
<accession>A0ABX8AYP2</accession>
<comment type="catalytic activity">
    <reaction evidence="7 9">
        <text>sn-glycerol 3-phosphate + NADP(+) = dihydroxyacetone phosphate + NADPH + H(+)</text>
        <dbReference type="Rhea" id="RHEA:11096"/>
        <dbReference type="ChEBI" id="CHEBI:15378"/>
        <dbReference type="ChEBI" id="CHEBI:57597"/>
        <dbReference type="ChEBI" id="CHEBI:57642"/>
        <dbReference type="ChEBI" id="CHEBI:57783"/>
        <dbReference type="ChEBI" id="CHEBI:58349"/>
        <dbReference type="EC" id="1.1.1.94"/>
    </reaction>
</comment>
<feature type="binding site" evidence="7">
    <location>
        <position position="289"/>
    </location>
    <ligand>
        <name>NADPH</name>
        <dbReference type="ChEBI" id="CHEBI:57783"/>
    </ligand>
</feature>
<feature type="binding site" evidence="7">
    <location>
        <position position="254"/>
    </location>
    <ligand>
        <name>sn-glycerol 3-phosphate</name>
        <dbReference type="ChEBI" id="CHEBI:57597"/>
    </ligand>
</feature>
<dbReference type="NCBIfam" id="NF000940">
    <property type="entry name" value="PRK00094.1-2"/>
    <property type="match status" value="1"/>
</dbReference>
<evidence type="ECO:0000256" key="4">
    <source>
        <dbReference type="ARBA" id="ARBA00023098"/>
    </source>
</evidence>
<evidence type="ECO:0000256" key="3">
    <source>
        <dbReference type="ARBA" id="ARBA00023002"/>
    </source>
</evidence>
<dbReference type="Proteomes" id="UP000677668">
    <property type="component" value="Chromosome 1"/>
</dbReference>
<keyword evidence="7" id="KW-0521">NADP</keyword>
<sequence>MYPAQRIAVIGAGSWGTALALVAAARPSSDGTPRTVTLWGHRPEHIATLCATRENQPYLPGFRLPENILPMAGLAAALDGAQIVLLVVPSHVTRSVLMAMRPYITPTMVFVSATKGIETDTLMRMSEVAFDVWHDLFEPRYVTLSGPNFAYEVAKGDPTATVVAAFAPRWGEYVQSELSTPNFRLYYNQDITGVEIAGASKNVIAMAAGVMVGLGFGHNTVVTLITRGLAEITRLAVALGARVETLSGLAGVGDLFLTATGALSRNRYVGVELGRGRQLDDILAGMTNVAEGVKTTKAIHALAQKHQVDMPMTRGMYQVLYEGRSVQDAMAEIMGRPLRREY</sequence>
<comment type="catalytic activity">
    <reaction evidence="7">
        <text>sn-glycerol 3-phosphate + NAD(+) = dihydroxyacetone phosphate + NADH + H(+)</text>
        <dbReference type="Rhea" id="RHEA:11092"/>
        <dbReference type="ChEBI" id="CHEBI:15378"/>
        <dbReference type="ChEBI" id="CHEBI:57540"/>
        <dbReference type="ChEBI" id="CHEBI:57597"/>
        <dbReference type="ChEBI" id="CHEBI:57642"/>
        <dbReference type="ChEBI" id="CHEBI:57945"/>
        <dbReference type="EC" id="1.1.1.94"/>
    </reaction>
</comment>
<dbReference type="InterPro" id="IPR006109">
    <property type="entry name" value="G3P_DH_NAD-dep_C"/>
</dbReference>
<feature type="domain" description="Glycerol-3-phosphate dehydrogenase NAD-dependent N-terminal" evidence="10">
    <location>
        <begin position="7"/>
        <end position="165"/>
    </location>
</feature>
<evidence type="ECO:0000313" key="13">
    <source>
        <dbReference type="Proteomes" id="UP000677668"/>
    </source>
</evidence>
<dbReference type="Gene3D" id="3.40.50.720">
    <property type="entry name" value="NAD(P)-binding Rossmann-like Domain"/>
    <property type="match status" value="1"/>
</dbReference>
<evidence type="ECO:0000256" key="6">
    <source>
        <dbReference type="ARBA" id="ARBA00023264"/>
    </source>
</evidence>
<evidence type="ECO:0000256" key="1">
    <source>
        <dbReference type="ARBA" id="ARBA00011009"/>
    </source>
</evidence>
<keyword evidence="2 7" id="KW-0444">Lipid biosynthesis</keyword>
<dbReference type="InterPro" id="IPR006168">
    <property type="entry name" value="G3P_DH_NAD-dep"/>
</dbReference>
<dbReference type="NCBIfam" id="NF000942">
    <property type="entry name" value="PRK00094.1-4"/>
    <property type="match status" value="1"/>
</dbReference>
<evidence type="ECO:0000256" key="2">
    <source>
        <dbReference type="ARBA" id="ARBA00022516"/>
    </source>
</evidence>
<keyword evidence="4 7" id="KW-0443">Lipid metabolism</keyword>
<dbReference type="SUPFAM" id="SSF51735">
    <property type="entry name" value="NAD(P)-binding Rossmann-fold domains"/>
    <property type="match status" value="1"/>
</dbReference>
<dbReference type="EC" id="1.1.1.94" evidence="7"/>
<feature type="binding site" evidence="7">
    <location>
        <position position="115"/>
    </location>
    <ligand>
        <name>NADPH</name>
        <dbReference type="ChEBI" id="CHEBI:57783"/>
    </ligand>
</feature>
<dbReference type="PANTHER" id="PTHR11728:SF1">
    <property type="entry name" value="GLYCEROL-3-PHOSPHATE DEHYDROGENASE [NAD(+)] 2, CHLOROPLASTIC"/>
    <property type="match status" value="1"/>
</dbReference>
<reference evidence="12 13" key="1">
    <citation type="submission" date="2021-03" db="EMBL/GenBank/DDBJ databases">
        <title>Genomic and phenotypic characterization of Chloracidobacterium isolates provides evidence for multiple species.</title>
        <authorList>
            <person name="Saini M.K."/>
            <person name="Costas A.M.G."/>
            <person name="Tank M."/>
            <person name="Bryant D.A."/>
        </authorList>
    </citation>
    <scope>NUCLEOTIDE SEQUENCE [LARGE SCALE GENOMIC DNA]</scope>
    <source>
        <strain evidence="12 13">N</strain>
    </source>
</reference>
<feature type="binding site" evidence="7">
    <location>
        <position position="115"/>
    </location>
    <ligand>
        <name>sn-glycerol 3-phosphate</name>
        <dbReference type="ChEBI" id="CHEBI:57597"/>
    </ligand>
</feature>
<protein>
    <recommendedName>
        <fullName evidence="7">Glycerol-3-phosphate dehydrogenase [NAD(P)+]</fullName>
        <ecNumber evidence="7">1.1.1.94</ecNumber>
    </recommendedName>
    <alternativeName>
        <fullName evidence="7">NAD(P)(+)-dependent glycerol-3-phosphate dehydrogenase</fullName>
    </alternativeName>
    <alternativeName>
        <fullName evidence="7">NAD(P)H-dependent dihydroxyacetone-phosphate reductase</fullName>
    </alternativeName>
</protein>
<evidence type="ECO:0000256" key="9">
    <source>
        <dbReference type="RuleBase" id="RU000439"/>
    </source>
</evidence>
<feature type="domain" description="Glycerol-3-phosphate dehydrogenase NAD-dependent C-terminal" evidence="11">
    <location>
        <begin position="190"/>
        <end position="330"/>
    </location>
</feature>
<evidence type="ECO:0000259" key="11">
    <source>
        <dbReference type="Pfam" id="PF07479"/>
    </source>
</evidence>
<dbReference type="InterPro" id="IPR013328">
    <property type="entry name" value="6PGD_dom2"/>
</dbReference>
<organism evidence="12 13">
    <name type="scientific">Chloracidobacterium sp. N</name>
    <dbReference type="NCBI Taxonomy" id="2821540"/>
    <lineage>
        <taxon>Bacteria</taxon>
        <taxon>Pseudomonadati</taxon>
        <taxon>Acidobacteriota</taxon>
        <taxon>Terriglobia</taxon>
        <taxon>Terriglobales</taxon>
        <taxon>Acidobacteriaceae</taxon>
        <taxon>Chloracidobacterium</taxon>
        <taxon>Chloracidobacterium aggregatum</taxon>
    </lineage>
</organism>
<comment type="function">
    <text evidence="7">Catalyzes the reduction of the glycolytic intermediate dihydroxyacetone phosphate (DHAP) to sn-glycerol 3-phosphate (G3P), the key precursor for phospholipid synthesis.</text>
</comment>
<comment type="caution">
    <text evidence="7">Lacks conserved residue(s) required for the propagation of feature annotation.</text>
</comment>
<feature type="binding site" evidence="7">
    <location>
        <position position="14"/>
    </location>
    <ligand>
        <name>NADPH</name>
        <dbReference type="ChEBI" id="CHEBI:57783"/>
    </ligand>
</feature>
<name>A0ABX8AYP2_9BACT</name>
<comment type="subcellular location">
    <subcellularLocation>
        <location evidence="7">Cytoplasm</location>
    </subcellularLocation>
</comment>
<comment type="pathway">
    <text evidence="7">Membrane lipid metabolism; glycerophospholipid metabolism.</text>
</comment>
<keyword evidence="7" id="KW-0963">Cytoplasm</keyword>
<dbReference type="InterPro" id="IPR011128">
    <property type="entry name" value="G3P_DH_NAD-dep_N"/>
</dbReference>
<feature type="binding site" evidence="7">
    <location>
        <position position="266"/>
    </location>
    <ligand>
        <name>sn-glycerol 3-phosphate</name>
        <dbReference type="ChEBI" id="CHEBI:57597"/>
    </ligand>
</feature>
<evidence type="ECO:0000259" key="10">
    <source>
        <dbReference type="Pfam" id="PF01210"/>
    </source>
</evidence>
<feature type="binding site" evidence="7">
    <location>
        <position position="265"/>
    </location>
    <ligand>
        <name>NADPH</name>
        <dbReference type="ChEBI" id="CHEBI:57783"/>
    </ligand>
</feature>
<feature type="binding site" evidence="7">
    <location>
        <position position="41"/>
    </location>
    <ligand>
        <name>NADPH</name>
        <dbReference type="ChEBI" id="CHEBI:57783"/>
    </ligand>
</feature>
<keyword evidence="13" id="KW-1185">Reference proteome</keyword>
<evidence type="ECO:0000256" key="7">
    <source>
        <dbReference type="HAMAP-Rule" id="MF_00394"/>
    </source>
</evidence>
<gene>
    <name evidence="7" type="primary">gpsA</name>
    <name evidence="12" type="ORF">J8C05_08095</name>
</gene>
<dbReference type="Pfam" id="PF07479">
    <property type="entry name" value="NAD_Gly3P_dh_C"/>
    <property type="match status" value="1"/>
</dbReference>
<evidence type="ECO:0000313" key="12">
    <source>
        <dbReference type="EMBL" id="QUV93333.1"/>
    </source>
</evidence>
<dbReference type="Pfam" id="PF01210">
    <property type="entry name" value="NAD_Gly3P_dh_N"/>
    <property type="match status" value="1"/>
</dbReference>
<evidence type="ECO:0000256" key="8">
    <source>
        <dbReference type="RuleBase" id="RU000437"/>
    </source>
</evidence>
<keyword evidence="5 7" id="KW-0594">Phospholipid biosynthesis</keyword>
<dbReference type="SUPFAM" id="SSF48179">
    <property type="entry name" value="6-phosphogluconate dehydrogenase C-terminal domain-like"/>
    <property type="match status" value="1"/>
</dbReference>
<keyword evidence="7 8" id="KW-0520">NAD</keyword>
<dbReference type="InterPro" id="IPR008927">
    <property type="entry name" value="6-PGluconate_DH-like_C_sf"/>
</dbReference>
<keyword evidence="3 7" id="KW-0560">Oxidoreductase</keyword>
<feature type="binding site" evidence="7">
    <location>
        <position position="15"/>
    </location>
    <ligand>
        <name>NADPH</name>
        <dbReference type="ChEBI" id="CHEBI:57783"/>
    </ligand>
</feature>
<comment type="similarity">
    <text evidence="1 7 8">Belongs to the NAD-dependent glycerol-3-phosphate dehydrogenase family.</text>
</comment>
<dbReference type="Gene3D" id="1.10.1040.10">
    <property type="entry name" value="N-(1-d-carboxylethyl)-l-norvaline Dehydrogenase, domain 2"/>
    <property type="match status" value="1"/>
</dbReference>
<feature type="binding site" evidence="7">
    <location>
        <position position="42"/>
    </location>
    <ligand>
        <name>NADPH</name>
        <dbReference type="ChEBI" id="CHEBI:57783"/>
    </ligand>
</feature>
<dbReference type="PROSITE" id="PS00957">
    <property type="entry name" value="NAD_G3PDH"/>
    <property type="match status" value="1"/>
</dbReference>
<feature type="active site" description="Proton acceptor" evidence="7">
    <location>
        <position position="201"/>
    </location>
</feature>
<feature type="binding site" evidence="7">
    <location>
        <position position="58"/>
    </location>
    <ligand>
        <name>NADPH</name>
        <dbReference type="ChEBI" id="CHEBI:57783"/>
    </ligand>
</feature>
<evidence type="ECO:0000256" key="5">
    <source>
        <dbReference type="ARBA" id="ARBA00023209"/>
    </source>
</evidence>
<feature type="binding site" evidence="7">
    <location>
        <position position="265"/>
    </location>
    <ligand>
        <name>sn-glycerol 3-phosphate</name>
        <dbReference type="ChEBI" id="CHEBI:57597"/>
    </ligand>
</feature>